<dbReference type="EMBL" id="CAKOGP040002446">
    <property type="protein sequence ID" value="CAJ1969986.1"/>
    <property type="molecule type" value="Genomic_DNA"/>
</dbReference>
<evidence type="ECO:0000313" key="2">
    <source>
        <dbReference type="EMBL" id="CAJ1969986.1"/>
    </source>
</evidence>
<evidence type="ECO:0000313" key="3">
    <source>
        <dbReference type="Proteomes" id="UP001295423"/>
    </source>
</evidence>
<dbReference type="Proteomes" id="UP001295423">
    <property type="component" value="Unassembled WGS sequence"/>
</dbReference>
<comment type="caution">
    <text evidence="2">The sequence shown here is derived from an EMBL/GenBank/DDBJ whole genome shotgun (WGS) entry which is preliminary data.</text>
</comment>
<accession>A0AAD2JPI1</accession>
<keyword evidence="3" id="KW-1185">Reference proteome</keyword>
<protein>
    <submittedName>
        <fullName evidence="2">Uncharacterized protein</fullName>
    </submittedName>
</protein>
<gene>
    <name evidence="2" type="ORF">CYCCA115_LOCUS24010</name>
</gene>
<dbReference type="AlphaFoldDB" id="A0AAD2JPI1"/>
<name>A0AAD2JPI1_9STRA</name>
<proteinExistence type="predicted"/>
<organism evidence="2 3">
    <name type="scientific">Cylindrotheca closterium</name>
    <dbReference type="NCBI Taxonomy" id="2856"/>
    <lineage>
        <taxon>Eukaryota</taxon>
        <taxon>Sar</taxon>
        <taxon>Stramenopiles</taxon>
        <taxon>Ochrophyta</taxon>
        <taxon>Bacillariophyta</taxon>
        <taxon>Bacillariophyceae</taxon>
        <taxon>Bacillariophycidae</taxon>
        <taxon>Bacillariales</taxon>
        <taxon>Bacillariaceae</taxon>
        <taxon>Cylindrotheca</taxon>
    </lineage>
</organism>
<sequence>MGRQYNCLHKQTYDILRKAEAKCRMVTNGAVPWSPQIQNFWDRQSLLLKGRKQCRVSSRKIRRLMKKTKLPDAWKKTTVELETALRNDRKEYLHAKKNHTVTWRKEFLTVQVKKSKKKQWTSRKARDRFLRLRRMKQREEARRRRRTQSKGSTGGLQAIQVEEQLPTRKVDLRTLTDRRQVEQGCMQENRARYDQTRSPYTTAPMDEPLYSMFNGADGKRNSYALLEGRLPMPDGINSYTQSFLEQCRFHQGHSMIPMEVSPDDHTYFWSRNPENKSSEPQGLHNGHFKAGIYSSMVAQCDALFRHIPLITGFVPDNWRHLMNFEARQLSADKNAYNSAHEF</sequence>
<reference evidence="2" key="1">
    <citation type="submission" date="2023-08" db="EMBL/GenBank/DDBJ databases">
        <authorList>
            <person name="Audoor S."/>
            <person name="Bilcke G."/>
        </authorList>
    </citation>
    <scope>NUCLEOTIDE SEQUENCE</scope>
</reference>
<feature type="region of interest" description="Disordered" evidence="1">
    <location>
        <begin position="134"/>
        <end position="158"/>
    </location>
</feature>
<evidence type="ECO:0000256" key="1">
    <source>
        <dbReference type="SAM" id="MobiDB-lite"/>
    </source>
</evidence>